<keyword evidence="1" id="KW-0227">DNA damage</keyword>
<dbReference type="EMBL" id="JACCBM010000001">
    <property type="protein sequence ID" value="NYD71636.1"/>
    <property type="molecule type" value="Genomic_DNA"/>
</dbReference>
<evidence type="ECO:0000313" key="4">
    <source>
        <dbReference type="Proteomes" id="UP000549913"/>
    </source>
</evidence>
<dbReference type="PANTHER" id="PTHR10815">
    <property type="entry name" value="METHYLATED-DNA--PROTEIN-CYSTEINE METHYLTRANSFERASE"/>
    <property type="match status" value="1"/>
</dbReference>
<gene>
    <name evidence="3" type="ORF">BJ984_002794</name>
</gene>
<dbReference type="InterPro" id="IPR036217">
    <property type="entry name" value="MethylDNA_cys_MeTrfase_DNAb"/>
</dbReference>
<evidence type="ECO:0000313" key="3">
    <source>
        <dbReference type="EMBL" id="NYD71636.1"/>
    </source>
</evidence>
<dbReference type="AlphaFoldDB" id="A0A852SRX2"/>
<dbReference type="PANTHER" id="PTHR10815:SF5">
    <property type="entry name" value="METHYLATED-DNA--PROTEIN-CYSTEINE METHYLTRANSFERASE"/>
    <property type="match status" value="1"/>
</dbReference>
<keyword evidence="3" id="KW-0808">Transferase</keyword>
<keyword evidence="4" id="KW-1185">Reference proteome</keyword>
<evidence type="ECO:0000259" key="2">
    <source>
        <dbReference type="Pfam" id="PF01035"/>
    </source>
</evidence>
<dbReference type="Pfam" id="PF01035">
    <property type="entry name" value="DNA_binding_1"/>
    <property type="match status" value="1"/>
</dbReference>
<dbReference type="GO" id="GO:0032259">
    <property type="term" value="P:methylation"/>
    <property type="evidence" value="ECO:0007669"/>
    <property type="project" value="UniProtKB-KW"/>
</dbReference>
<dbReference type="CDD" id="cd06445">
    <property type="entry name" value="ATase"/>
    <property type="match status" value="1"/>
</dbReference>
<evidence type="ECO:0000256" key="1">
    <source>
        <dbReference type="ARBA" id="ARBA00022763"/>
    </source>
</evidence>
<dbReference type="GO" id="GO:0006281">
    <property type="term" value="P:DNA repair"/>
    <property type="evidence" value="ECO:0007669"/>
    <property type="project" value="InterPro"/>
</dbReference>
<dbReference type="SUPFAM" id="SSF46767">
    <property type="entry name" value="Methylated DNA-protein cysteine methyltransferase, C-terminal domain"/>
    <property type="match status" value="1"/>
</dbReference>
<dbReference type="NCBIfam" id="TIGR00589">
    <property type="entry name" value="ogt"/>
    <property type="match status" value="1"/>
</dbReference>
<organism evidence="3 4">
    <name type="scientific">Herbiconiux flava</name>
    <dbReference type="NCBI Taxonomy" id="881268"/>
    <lineage>
        <taxon>Bacteria</taxon>
        <taxon>Bacillati</taxon>
        <taxon>Actinomycetota</taxon>
        <taxon>Actinomycetes</taxon>
        <taxon>Micrococcales</taxon>
        <taxon>Microbacteriaceae</taxon>
        <taxon>Herbiconiux</taxon>
    </lineage>
</organism>
<proteinExistence type="predicted"/>
<accession>A0A852SRX2</accession>
<dbReference type="GO" id="GO:0003908">
    <property type="term" value="F:methylated-DNA-[protein]-cysteine S-methyltransferase activity"/>
    <property type="evidence" value="ECO:0007669"/>
    <property type="project" value="UniProtKB-EC"/>
</dbReference>
<dbReference type="SUPFAM" id="SSF53155">
    <property type="entry name" value="Methylated DNA-protein cysteine methyltransferase domain"/>
    <property type="match status" value="1"/>
</dbReference>
<comment type="caution">
    <text evidence="3">The sequence shown here is derived from an EMBL/GenBank/DDBJ whole genome shotgun (WGS) entry which is preliminary data.</text>
</comment>
<dbReference type="InterPro" id="IPR036631">
    <property type="entry name" value="MGMT_N_sf"/>
</dbReference>
<sequence length="172" mass="17934">MDTLIQLRAAAPFLQRCTTPIGRVEVVSDGEAVTRVALEAAGALPHDGLVFDSDTVADEAIAQLLDYFEGSRQRFTVPLAHRGTPFQVAVWQELAALGWGEPTDYGAIARAVGKAGAGRAVGGAVALNPTPLLVGCHRVLSVAGRITGWSHGEGVPTKAWLLAHESIAFAAG</sequence>
<dbReference type="Gene3D" id="3.30.160.70">
    <property type="entry name" value="Methylated DNA-protein cysteine methyltransferase domain"/>
    <property type="match status" value="1"/>
</dbReference>
<dbReference type="Proteomes" id="UP000549913">
    <property type="component" value="Unassembled WGS sequence"/>
</dbReference>
<dbReference type="InterPro" id="IPR036388">
    <property type="entry name" value="WH-like_DNA-bd_sf"/>
</dbReference>
<dbReference type="InterPro" id="IPR014048">
    <property type="entry name" value="MethylDNA_cys_MeTrfase_DNA-bd"/>
</dbReference>
<dbReference type="RefSeq" id="WP_246306470.1">
    <property type="nucleotide sequence ID" value="NZ_BSEW01000002.1"/>
</dbReference>
<dbReference type="Gene3D" id="1.10.10.10">
    <property type="entry name" value="Winged helix-like DNA-binding domain superfamily/Winged helix DNA-binding domain"/>
    <property type="match status" value="1"/>
</dbReference>
<name>A0A852SRX2_9MICO</name>
<dbReference type="EC" id="2.1.1.63" evidence="3"/>
<reference evidence="3 4" key="1">
    <citation type="submission" date="2020-07" db="EMBL/GenBank/DDBJ databases">
        <title>Sequencing the genomes of 1000 actinobacteria strains.</title>
        <authorList>
            <person name="Klenk H.-P."/>
        </authorList>
    </citation>
    <scope>NUCLEOTIDE SEQUENCE [LARGE SCALE GENOMIC DNA]</scope>
    <source>
        <strain evidence="3 4">DSM 26474</strain>
    </source>
</reference>
<keyword evidence="3" id="KW-0489">Methyltransferase</keyword>
<feature type="domain" description="Methylated-DNA-[protein]-cysteine S-methyltransferase DNA binding" evidence="2">
    <location>
        <begin position="85"/>
        <end position="166"/>
    </location>
</feature>
<protein>
    <submittedName>
        <fullName evidence="3">Methylated-DNA-[protein]-cysteine S-methyltransferase</fullName>
        <ecNumber evidence="3">2.1.1.63</ecNumber>
    </submittedName>
</protein>